<feature type="region of interest" description="Disordered" evidence="2">
    <location>
        <begin position="692"/>
        <end position="711"/>
    </location>
</feature>
<dbReference type="PROSITE" id="PS00674">
    <property type="entry name" value="AAA"/>
    <property type="match status" value="1"/>
</dbReference>
<dbReference type="GO" id="GO:0005524">
    <property type="term" value="F:ATP binding"/>
    <property type="evidence" value="ECO:0007669"/>
    <property type="project" value="InterPro"/>
</dbReference>
<dbReference type="InterPro" id="IPR003959">
    <property type="entry name" value="ATPase_AAA_core"/>
</dbReference>
<dbReference type="SMART" id="SM00382">
    <property type="entry name" value="AAA"/>
    <property type="match status" value="1"/>
</dbReference>
<feature type="domain" description="AAA+ ATPase" evidence="3">
    <location>
        <begin position="281"/>
        <end position="488"/>
    </location>
</feature>
<evidence type="ECO:0000313" key="4">
    <source>
        <dbReference type="EMBL" id="AYV76082.1"/>
    </source>
</evidence>
<dbReference type="EMBL" id="MK071982">
    <property type="protein sequence ID" value="AYV76082.1"/>
    <property type="molecule type" value="Genomic_DNA"/>
</dbReference>
<dbReference type="InterPro" id="IPR027417">
    <property type="entry name" value="P-loop_NTPase"/>
</dbReference>
<protein>
    <submittedName>
        <fullName evidence="4">AAA family ATPase</fullName>
    </submittedName>
</protein>
<dbReference type="GO" id="GO:0016887">
    <property type="term" value="F:ATP hydrolysis activity"/>
    <property type="evidence" value="ECO:0007669"/>
    <property type="project" value="InterPro"/>
</dbReference>
<accession>A0A3G4ZMJ7</accession>
<comment type="similarity">
    <text evidence="1">Belongs to the AAA ATPase family. BCS1 subfamily.</text>
</comment>
<dbReference type="InterPro" id="IPR050747">
    <property type="entry name" value="Mitochondrial_chaperone_BCS1"/>
</dbReference>
<dbReference type="SUPFAM" id="SSF52540">
    <property type="entry name" value="P-loop containing nucleoside triphosphate hydrolases"/>
    <property type="match status" value="1"/>
</dbReference>
<proteinExistence type="inferred from homology"/>
<dbReference type="InterPro" id="IPR003960">
    <property type="entry name" value="ATPase_AAA_CS"/>
</dbReference>
<evidence type="ECO:0000256" key="2">
    <source>
        <dbReference type="SAM" id="MobiDB-lite"/>
    </source>
</evidence>
<reference evidence="4" key="1">
    <citation type="submission" date="2018-10" db="EMBL/GenBank/DDBJ databases">
        <title>Hidden diversity of soil giant viruses.</title>
        <authorList>
            <person name="Schulz F."/>
            <person name="Alteio L."/>
            <person name="Goudeau D."/>
            <person name="Ryan E.M."/>
            <person name="Malmstrom R.R."/>
            <person name="Blanchard J."/>
            <person name="Woyke T."/>
        </authorList>
    </citation>
    <scope>NUCLEOTIDE SEQUENCE</scope>
    <source>
        <strain evidence="4">TEV1</strain>
    </source>
</reference>
<dbReference type="InterPro" id="IPR003593">
    <property type="entry name" value="AAA+_ATPase"/>
</dbReference>
<feature type="region of interest" description="Disordered" evidence="2">
    <location>
        <begin position="357"/>
        <end position="378"/>
    </location>
</feature>
<dbReference type="Gene3D" id="3.40.50.300">
    <property type="entry name" value="P-loop containing nucleotide triphosphate hydrolases"/>
    <property type="match status" value="2"/>
</dbReference>
<gene>
    <name evidence="4" type="ORF">Terrestrivirus4_130</name>
</gene>
<name>A0A3G4ZMJ7_9VIRU</name>
<evidence type="ECO:0000256" key="1">
    <source>
        <dbReference type="ARBA" id="ARBA00007448"/>
    </source>
</evidence>
<dbReference type="Pfam" id="PF00004">
    <property type="entry name" value="AAA"/>
    <property type="match status" value="2"/>
</dbReference>
<organism evidence="4">
    <name type="scientific">Terrestrivirus sp</name>
    <dbReference type="NCBI Taxonomy" id="2487775"/>
    <lineage>
        <taxon>Viruses</taxon>
        <taxon>Varidnaviria</taxon>
        <taxon>Bamfordvirae</taxon>
        <taxon>Nucleocytoviricota</taxon>
        <taxon>Megaviricetes</taxon>
        <taxon>Imitervirales</taxon>
        <taxon>Mimiviridae</taxon>
        <taxon>Klosneuvirinae</taxon>
    </lineage>
</organism>
<evidence type="ECO:0000259" key="3">
    <source>
        <dbReference type="SMART" id="SM00382"/>
    </source>
</evidence>
<sequence length="711" mass="81496">MNGLGPSNDYSTATILNMGIFNILRTGNPLIDAILLSIVGAVVANNVTKLVNFISSFSFEHMYYMVIGMAKRVYNYLTGKKNNEIVKCVHIYAISDERKANELYDAVYWYITNTEIIDFVKETPIKFSYDKNPLKTLNPEETEIKLNKVISRYKEKKITYNGHEITYMLSSEVITVYSDEERKKENRSIQLNTKILDTDTIDILDEFCTYCVKKYVEFLKNKNWEPMLYHNSNGDWKSKPLKNKRRIETIILPHDTKNRLMTDLSFFVNKKEWFNNIGIPYTRGYLFYGPPGVGKTSLIKGISNYCKRNIHYLILNDVKNDVELYNLLAKIDYSSTILVIEDIDCASEVTKKRKNKTELNKLDDSSSSESNDDSDEKLNTMNQEISKLKEELSKINNLHKQNNNNYTGYGGYNGQKPFDVSGVSHPYQNSNNNYKEGITLSGLLNAIDGVNECEGRILIMTSNNPEVLDDALIRPGRIDKKFLLDLCTYEQISDMYRMFFNKECDNGILHQVSEKKYSPAYLSTLFMQHLDNPSEALKNIDSIANDSELWSFDKIKPLVKNENKKLNILTDLDMFQIKANNTEFRSGVNNQMFGTNTQHTQHTQQPQMFFEQMNNFEGRLNGMMSNMSNVGNMGNTGIMNNASTMSNVSNVSNMSDINMSNMYNLNTEPQTFTKYIPGPGLDRRFEKSEWIESSVSPDSSVLPDSSISLDS</sequence>
<dbReference type="PANTHER" id="PTHR23070">
    <property type="entry name" value="BCS1 AAA-TYPE ATPASE"/>
    <property type="match status" value="1"/>
</dbReference>